<name>A0ACC5ZR68_9RHOB</name>
<proteinExistence type="predicted"/>
<keyword evidence="2" id="KW-1185">Reference proteome</keyword>
<comment type="caution">
    <text evidence="1">The sequence shown here is derived from an EMBL/GenBank/DDBJ whole genome shotgun (WGS) entry which is preliminary data.</text>
</comment>
<reference evidence="1" key="1">
    <citation type="submission" date="2022-06" db="EMBL/GenBank/DDBJ databases">
        <title>Lutimaribacter sp. EGI FJ00013, a novel bacterium isolated from a salt lake sediment enrichment.</title>
        <authorList>
            <person name="Gao L."/>
            <person name="Fang B.-Z."/>
            <person name="Li W.-J."/>
        </authorList>
    </citation>
    <scope>NUCLEOTIDE SEQUENCE</scope>
    <source>
        <strain evidence="1">EGI FJ00013</strain>
    </source>
</reference>
<accession>A0ACC5ZR68</accession>
<evidence type="ECO:0000313" key="2">
    <source>
        <dbReference type="Proteomes" id="UP001203036"/>
    </source>
</evidence>
<evidence type="ECO:0000313" key="1">
    <source>
        <dbReference type="EMBL" id="MCM2560668.1"/>
    </source>
</evidence>
<gene>
    <name evidence="1" type="ORF">M8744_00790</name>
</gene>
<protein>
    <submittedName>
        <fullName evidence="1">Zinc-dependent peptidase</fullName>
    </submittedName>
</protein>
<organism evidence="1 2">
    <name type="scientific">Lutimaribacter degradans</name>
    <dbReference type="NCBI Taxonomy" id="2945989"/>
    <lineage>
        <taxon>Bacteria</taxon>
        <taxon>Pseudomonadati</taxon>
        <taxon>Pseudomonadota</taxon>
        <taxon>Alphaproteobacteria</taxon>
        <taxon>Rhodobacterales</taxon>
        <taxon>Roseobacteraceae</taxon>
        <taxon>Lutimaribacter</taxon>
    </lineage>
</organism>
<dbReference type="EMBL" id="JAMQGO010000001">
    <property type="protein sequence ID" value="MCM2560668.1"/>
    <property type="molecule type" value="Genomic_DNA"/>
</dbReference>
<sequence>MLYLALFLGPAAVAGLLLWRRRARARAIAGLLSTPLTPAQRALVEKEVPLTRRLPADLRTALEGRINRFLDQVDFHGCNGLDVTQEMKLSIAAQASLLLVNSDQWYDGLTTILVYPNAFKSVQRHHSGYVVTEKEIVRSGESWLHGPVILSWAHSRQGALNDRDGQNVVFHEFAHQIDALTGATNGVPVLGPGQSFAEWEKAFLTAYKDHTHQVSRGRKTAIDAYGAENHEEFFAVAVEMFFEKPQALKRDAPEIYAQMGKLFRLDPADWPDPAN</sequence>
<dbReference type="Proteomes" id="UP001203036">
    <property type="component" value="Unassembled WGS sequence"/>
</dbReference>